<dbReference type="InterPro" id="IPR034003">
    <property type="entry name" value="ABCG_PDR_2"/>
</dbReference>
<dbReference type="PANTHER" id="PTHR19241">
    <property type="entry name" value="ATP-BINDING CASSETTE TRANSPORTER"/>
    <property type="match status" value="1"/>
</dbReference>
<dbReference type="Gene3D" id="3.40.50.300">
    <property type="entry name" value="P-loop containing nucleotide triphosphate hydrolases"/>
    <property type="match status" value="2"/>
</dbReference>
<evidence type="ECO:0000313" key="13">
    <source>
        <dbReference type="Proteomes" id="UP001201163"/>
    </source>
</evidence>
<keyword evidence="4 10" id="KW-0812">Transmembrane</keyword>
<evidence type="ECO:0000256" key="7">
    <source>
        <dbReference type="ARBA" id="ARBA00022989"/>
    </source>
</evidence>
<dbReference type="GO" id="GO:0016020">
    <property type="term" value="C:membrane"/>
    <property type="evidence" value="ECO:0007669"/>
    <property type="project" value="UniProtKB-SubCell"/>
</dbReference>
<dbReference type="SMART" id="SM00382">
    <property type="entry name" value="AAA"/>
    <property type="match status" value="2"/>
</dbReference>
<feature type="transmembrane region" description="Helical" evidence="10">
    <location>
        <begin position="1182"/>
        <end position="1202"/>
    </location>
</feature>
<keyword evidence="7 10" id="KW-1133">Transmembrane helix</keyword>
<dbReference type="InterPro" id="IPR043926">
    <property type="entry name" value="ABCG_dom"/>
</dbReference>
<comment type="similarity">
    <text evidence="2">Belongs to the ABC transporter superfamily. ABCG family. PDR (TC 3.A.1.205) subfamily.</text>
</comment>
<dbReference type="PROSITE" id="PS50893">
    <property type="entry name" value="ABC_TRANSPORTER_2"/>
    <property type="match status" value="2"/>
</dbReference>
<comment type="caution">
    <text evidence="12">The sequence shown here is derived from an EMBL/GenBank/DDBJ whole genome shotgun (WGS) entry which is preliminary data.</text>
</comment>
<dbReference type="InterPro" id="IPR003593">
    <property type="entry name" value="AAA+_ATPase"/>
</dbReference>
<keyword evidence="6" id="KW-0067">ATP-binding</keyword>
<dbReference type="InterPro" id="IPR013525">
    <property type="entry name" value="ABC2_TM"/>
</dbReference>
<keyword evidence="5" id="KW-0547">Nucleotide-binding</keyword>
<protein>
    <submittedName>
        <fullName evidence="12">ABC-2 type transporter-domain-containing protein</fullName>
    </submittedName>
</protein>
<evidence type="ECO:0000256" key="2">
    <source>
        <dbReference type="ARBA" id="ARBA00006012"/>
    </source>
</evidence>
<evidence type="ECO:0000256" key="3">
    <source>
        <dbReference type="ARBA" id="ARBA00022448"/>
    </source>
</evidence>
<dbReference type="GO" id="GO:0005524">
    <property type="term" value="F:ATP binding"/>
    <property type="evidence" value="ECO:0007669"/>
    <property type="project" value="UniProtKB-KW"/>
</dbReference>
<reference evidence="12" key="1">
    <citation type="submission" date="2022-01" db="EMBL/GenBank/DDBJ databases">
        <title>Comparative genomics reveals a dynamic genome evolution in the ectomycorrhizal milk-cap (Lactarius) mushrooms.</title>
        <authorList>
            <consortium name="DOE Joint Genome Institute"/>
            <person name="Lebreton A."/>
            <person name="Tang N."/>
            <person name="Kuo A."/>
            <person name="LaButti K."/>
            <person name="Drula E."/>
            <person name="Barry K."/>
            <person name="Clum A."/>
            <person name="Lipzen A."/>
            <person name="Mousain D."/>
            <person name="Ng V."/>
            <person name="Wang R."/>
            <person name="Wang X."/>
            <person name="Dai Y."/>
            <person name="Henrissat B."/>
            <person name="Grigoriev I.V."/>
            <person name="Guerin-Laguette A."/>
            <person name="Yu F."/>
            <person name="Martin F.M."/>
        </authorList>
    </citation>
    <scope>NUCLEOTIDE SEQUENCE</scope>
    <source>
        <strain evidence="12">QP</strain>
    </source>
</reference>
<dbReference type="PROSITE" id="PS00211">
    <property type="entry name" value="ABC_TRANSPORTER_1"/>
    <property type="match status" value="1"/>
</dbReference>
<feature type="transmembrane region" description="Helical" evidence="10">
    <location>
        <begin position="513"/>
        <end position="533"/>
    </location>
</feature>
<dbReference type="Pfam" id="PF06422">
    <property type="entry name" value="PDR_CDR"/>
    <property type="match status" value="1"/>
</dbReference>
<dbReference type="SUPFAM" id="SSF52540">
    <property type="entry name" value="P-loop containing nucleoside triphosphate hydrolases"/>
    <property type="match status" value="2"/>
</dbReference>
<evidence type="ECO:0000256" key="9">
    <source>
        <dbReference type="SAM" id="MobiDB-lite"/>
    </source>
</evidence>
<keyword evidence="3" id="KW-0813">Transport</keyword>
<dbReference type="Proteomes" id="UP001201163">
    <property type="component" value="Unassembled WGS sequence"/>
</dbReference>
<dbReference type="Pfam" id="PF14510">
    <property type="entry name" value="ABC_trans_N"/>
    <property type="match status" value="1"/>
</dbReference>
<comment type="subcellular location">
    <subcellularLocation>
        <location evidence="1">Membrane</location>
        <topology evidence="1">Multi-pass membrane protein</topology>
    </subcellularLocation>
</comment>
<dbReference type="EMBL" id="JAKELL010000046">
    <property type="protein sequence ID" value="KAH8987621.1"/>
    <property type="molecule type" value="Genomic_DNA"/>
</dbReference>
<keyword evidence="8 10" id="KW-0472">Membrane</keyword>
<feature type="transmembrane region" description="Helical" evidence="10">
    <location>
        <begin position="1446"/>
        <end position="1467"/>
    </location>
</feature>
<dbReference type="CDD" id="cd03232">
    <property type="entry name" value="ABCG_PDR_domain2"/>
    <property type="match status" value="1"/>
</dbReference>
<sequence>MSDLQEVAQRDQSVSSLPPAPEDAQVTDPPLIAPPVTGPHGGSSGSHVPVGYFDEEGVGQLRRTLTHLSESALGPGTPGTVLSESCETLSVPATGPFDFEKTLRTIMKRQDRAGIHSRELGVMFKDLRVVGLGAAASYQPTFGSLFNPKVILEKIQASRHLPLRDILSGFEGVIRPGEMLLVLGSPGSGCSTLLKMLTNQRAEYHHVEGEVYYDSFTPEYVAKHYRGDVVYSPEDDIHFPTLTVDETLRFAAKMRAPQNRLEGRLRSEFVTRITDITQTVLGLRHVKNTPVGDAVIHGVSGGEKKRVSISEALALRSRITAWDNSTRGLDASTALEFVRALRIATDVAHISNIVSIYQAAESLYRHFDKVCVIYEGRMAYFGRADQARQYFIDLGFEPAHRQTTSDFLVAVTNPLARTVREDFKGPVPQTAAEFASAFSESEASVANHMDMDAYFKEFVGHPERALAYKQSATAEHATTQRKESPYMISVPMQVRAVMLRRLQILRGHIATQLIIFITYILQALVNGSIFLRLKDETSQYFSRAGILFFAILWAALSSIAEIPTLFAQRPIVVKHARAAMYHPFIEAAALTIVDVPITFFTIMMFSLILYFMAGLQASASQFFTFFIFVFTMALVMKAWFRCVAAAFGDPAPAQTVAGLMLLMLALYTGYTIPKPSMIGALKWISYINPIRYGFEGLMSNEFRTLNGTCSNLVPSGTGYENVSLTNQVCGTVGSIPGQSTVDGNRFIAISYDYSYSNIWRNYGIVVGFGVAFITALLFFTEFNTSLTGETSVILFKRGMRAPVVHRAQEKAGTADEEKGIPESLDATEKIHIGSGTSNMDLAVPTMSNLFTWRHVEYDVRVGKGETRRLLADVSGYVAPGKLTALMGESGAGKTTLLNVLAERQAAGVVGGERLVNGYPLPSDFQAQTGYVQQTDTHLAQATVREALLFSAKLRQPPTVPLKEKEAYVDTVLKMCGLEKYADAIVGSLGVEHRKRTTIGVELAAKPKLLLFLDEPTSGLDSQSAWAIVSFLRELADHGQAILCTIHQPSAELFQEFDRLLLLRKGGQTVYFGDIGTNSTTLINYFQTNGGRPCPPDANPAEYILDVIGAGATATTDTDWHSIWKSSPQAKAVDEELDTLLEDGRKRHAIDTERHSEFSTSWIFQVKTLWERSIIRHWRDPTYLVAKFALNVVAALFIGFTFFQAKDSIQGTQNKIFAVFLSLVMSSPLSDQIEGPFIETRRVYEIRERPSRMYSWTALITAQILGELPLNIIGSSVFFLIWYGLVGFPSSRAGYSYLMFGIVYPAYYTTYAQWVAAMSPNHAISAQLSSFFFSFVIIFDGVLQPYKRLGGWKWMYRASPYTYLMEGFLGQALGHSEITCAPVEYVTVRPPQGQTCWQYLSKYISTVGGYVMNPSATDNCQFCSYRTADEFLGSNSNMFWSHRWRNFGFMWIYIGFNIFAVYAMTYIFRIRGPANFFFRRHS</sequence>
<organism evidence="12 13">
    <name type="scientific">Lactarius akahatsu</name>
    <dbReference type="NCBI Taxonomy" id="416441"/>
    <lineage>
        <taxon>Eukaryota</taxon>
        <taxon>Fungi</taxon>
        <taxon>Dikarya</taxon>
        <taxon>Basidiomycota</taxon>
        <taxon>Agaricomycotina</taxon>
        <taxon>Agaricomycetes</taxon>
        <taxon>Russulales</taxon>
        <taxon>Russulaceae</taxon>
        <taxon>Lactarius</taxon>
    </lineage>
</organism>
<dbReference type="InterPro" id="IPR029481">
    <property type="entry name" value="ABC_trans_N"/>
</dbReference>
<dbReference type="Pfam" id="PF00005">
    <property type="entry name" value="ABC_tran"/>
    <property type="match status" value="2"/>
</dbReference>
<dbReference type="InterPro" id="IPR010929">
    <property type="entry name" value="PDR_CDR_ABC"/>
</dbReference>
<accession>A0AAD4QBQ2</accession>
<feature type="transmembrane region" description="Helical" evidence="10">
    <location>
        <begin position="652"/>
        <end position="672"/>
    </location>
</feature>
<feature type="domain" description="ABC transporter" evidence="11">
    <location>
        <begin position="150"/>
        <end position="400"/>
    </location>
</feature>
<dbReference type="Pfam" id="PF01061">
    <property type="entry name" value="ABC2_membrane"/>
    <property type="match status" value="2"/>
</dbReference>
<feature type="transmembrane region" description="Helical" evidence="10">
    <location>
        <begin position="1294"/>
        <end position="1315"/>
    </location>
</feature>
<dbReference type="CDD" id="cd03233">
    <property type="entry name" value="ABCG_PDR_domain1"/>
    <property type="match status" value="1"/>
</dbReference>
<feature type="region of interest" description="Disordered" evidence="9">
    <location>
        <begin position="1"/>
        <end position="47"/>
    </location>
</feature>
<evidence type="ECO:0000256" key="6">
    <source>
        <dbReference type="ARBA" id="ARBA00022840"/>
    </source>
</evidence>
<dbReference type="InterPro" id="IPR034001">
    <property type="entry name" value="ABCG_PDR_1"/>
</dbReference>
<feature type="transmembrane region" description="Helical" evidence="10">
    <location>
        <begin position="1252"/>
        <end position="1282"/>
    </location>
</feature>
<feature type="transmembrane region" description="Helical" evidence="10">
    <location>
        <begin position="762"/>
        <end position="780"/>
    </location>
</feature>
<evidence type="ECO:0000313" key="12">
    <source>
        <dbReference type="EMBL" id="KAH8987621.1"/>
    </source>
</evidence>
<evidence type="ECO:0000256" key="8">
    <source>
        <dbReference type="ARBA" id="ARBA00023136"/>
    </source>
</evidence>
<evidence type="ECO:0000256" key="1">
    <source>
        <dbReference type="ARBA" id="ARBA00004141"/>
    </source>
</evidence>
<name>A0AAD4QBQ2_9AGAM</name>
<dbReference type="InterPro" id="IPR027417">
    <property type="entry name" value="P-loop_NTPase"/>
</dbReference>
<dbReference type="FunFam" id="3.40.50.300:FF:000054">
    <property type="entry name" value="ABC multidrug transporter atrF"/>
    <property type="match status" value="1"/>
</dbReference>
<gene>
    <name evidence="12" type="ORF">EDB92DRAFT_1113754</name>
</gene>
<evidence type="ECO:0000259" key="11">
    <source>
        <dbReference type="PROSITE" id="PS50893"/>
    </source>
</evidence>
<dbReference type="Pfam" id="PF19055">
    <property type="entry name" value="ABC2_membrane_7"/>
    <property type="match status" value="1"/>
</dbReference>
<evidence type="ECO:0000256" key="5">
    <source>
        <dbReference type="ARBA" id="ARBA00022741"/>
    </source>
</evidence>
<dbReference type="InterPro" id="IPR017871">
    <property type="entry name" value="ABC_transporter-like_CS"/>
</dbReference>
<keyword evidence="13" id="KW-1185">Reference proteome</keyword>
<dbReference type="InterPro" id="IPR003439">
    <property type="entry name" value="ABC_transporter-like_ATP-bd"/>
</dbReference>
<evidence type="ECO:0000256" key="10">
    <source>
        <dbReference type="SAM" id="Phobius"/>
    </source>
</evidence>
<feature type="transmembrane region" description="Helical" evidence="10">
    <location>
        <begin position="545"/>
        <end position="567"/>
    </location>
</feature>
<feature type="transmembrane region" description="Helical" evidence="10">
    <location>
        <begin position="1321"/>
        <end position="1342"/>
    </location>
</feature>
<feature type="transmembrane region" description="Helical" evidence="10">
    <location>
        <begin position="587"/>
        <end position="610"/>
    </location>
</feature>
<dbReference type="GO" id="GO:0016887">
    <property type="term" value="F:ATP hydrolysis activity"/>
    <property type="evidence" value="ECO:0007669"/>
    <property type="project" value="InterPro"/>
</dbReference>
<feature type="transmembrane region" description="Helical" evidence="10">
    <location>
        <begin position="622"/>
        <end position="640"/>
    </location>
</feature>
<dbReference type="GO" id="GO:0140359">
    <property type="term" value="F:ABC-type transporter activity"/>
    <property type="evidence" value="ECO:0007669"/>
    <property type="project" value="InterPro"/>
</dbReference>
<evidence type="ECO:0000256" key="4">
    <source>
        <dbReference type="ARBA" id="ARBA00022692"/>
    </source>
</evidence>
<proteinExistence type="inferred from homology"/>
<feature type="domain" description="ABC transporter" evidence="11">
    <location>
        <begin position="853"/>
        <end position="1089"/>
    </location>
</feature>